<feature type="non-terminal residue" evidence="1">
    <location>
        <position position="1"/>
    </location>
</feature>
<dbReference type="EMBL" id="JACGCM010001588">
    <property type="protein sequence ID" value="KAF6152970.1"/>
    <property type="molecule type" value="Genomic_DNA"/>
</dbReference>
<dbReference type="Proteomes" id="UP000541444">
    <property type="component" value="Unassembled WGS sequence"/>
</dbReference>
<gene>
    <name evidence="1" type="ORF">GIB67_021575</name>
</gene>
<accession>A0A7J7MDV3</accession>
<protein>
    <submittedName>
        <fullName evidence="1">Uncharacterized protein</fullName>
    </submittedName>
</protein>
<evidence type="ECO:0000313" key="1">
    <source>
        <dbReference type="EMBL" id="KAF6152970.1"/>
    </source>
</evidence>
<name>A0A7J7MDV3_9MAGN</name>
<evidence type="ECO:0000313" key="2">
    <source>
        <dbReference type="Proteomes" id="UP000541444"/>
    </source>
</evidence>
<comment type="caution">
    <text evidence="1">The sequence shown here is derived from an EMBL/GenBank/DDBJ whole genome shotgun (WGS) entry which is preliminary data.</text>
</comment>
<reference evidence="1 2" key="1">
    <citation type="journal article" date="2020" name="IScience">
        <title>Genome Sequencing of the Endangered Kingdonia uniflora (Circaeasteraceae, Ranunculales) Reveals Potential Mechanisms of Evolutionary Specialization.</title>
        <authorList>
            <person name="Sun Y."/>
            <person name="Deng T."/>
            <person name="Zhang A."/>
            <person name="Moore M.J."/>
            <person name="Landis J.B."/>
            <person name="Lin N."/>
            <person name="Zhang H."/>
            <person name="Zhang X."/>
            <person name="Huang J."/>
            <person name="Zhang X."/>
            <person name="Sun H."/>
            <person name="Wang H."/>
        </authorList>
    </citation>
    <scope>NUCLEOTIDE SEQUENCE [LARGE SCALE GENOMIC DNA]</scope>
    <source>
        <strain evidence="1">TB1705</strain>
        <tissue evidence="1">Leaf</tissue>
    </source>
</reference>
<feature type="non-terminal residue" evidence="1">
    <location>
        <position position="56"/>
    </location>
</feature>
<sequence length="56" mass="6414">KPRVGGVLEYIVCLHIYSSFSPTLVSNISPYIAVKLVIIRILEYQYFPPLLIFTEV</sequence>
<organism evidence="1 2">
    <name type="scientific">Kingdonia uniflora</name>
    <dbReference type="NCBI Taxonomy" id="39325"/>
    <lineage>
        <taxon>Eukaryota</taxon>
        <taxon>Viridiplantae</taxon>
        <taxon>Streptophyta</taxon>
        <taxon>Embryophyta</taxon>
        <taxon>Tracheophyta</taxon>
        <taxon>Spermatophyta</taxon>
        <taxon>Magnoliopsida</taxon>
        <taxon>Ranunculales</taxon>
        <taxon>Circaeasteraceae</taxon>
        <taxon>Kingdonia</taxon>
    </lineage>
</organism>
<dbReference type="AlphaFoldDB" id="A0A7J7MDV3"/>
<keyword evidence="2" id="KW-1185">Reference proteome</keyword>
<proteinExistence type="predicted"/>